<dbReference type="Proteomes" id="UP000247540">
    <property type="component" value="Unassembled WGS sequence"/>
</dbReference>
<evidence type="ECO:0000313" key="2">
    <source>
        <dbReference type="Proteomes" id="UP000247540"/>
    </source>
</evidence>
<keyword evidence="2" id="KW-1185">Reference proteome</keyword>
<organism evidence="1 2">
    <name type="scientific">Xylophilus ampelinus</name>
    <dbReference type="NCBI Taxonomy" id="54067"/>
    <lineage>
        <taxon>Bacteria</taxon>
        <taxon>Pseudomonadati</taxon>
        <taxon>Pseudomonadota</taxon>
        <taxon>Betaproteobacteria</taxon>
        <taxon>Burkholderiales</taxon>
        <taxon>Xylophilus</taxon>
    </lineage>
</organism>
<reference evidence="1 2" key="1">
    <citation type="submission" date="2018-06" db="EMBL/GenBank/DDBJ databases">
        <title>Genomic Encyclopedia of Type Strains, Phase III (KMG-III): the genomes of soil and plant-associated and newly described type strains.</title>
        <authorList>
            <person name="Whitman W."/>
        </authorList>
    </citation>
    <scope>NUCLEOTIDE SEQUENCE [LARGE SCALE GENOMIC DNA]</scope>
    <source>
        <strain evidence="1 2">CECT 7646</strain>
    </source>
</reference>
<dbReference type="EMBL" id="QJTC01000043">
    <property type="protein sequence ID" value="PYE73010.1"/>
    <property type="molecule type" value="Genomic_DNA"/>
</dbReference>
<evidence type="ECO:0000313" key="1">
    <source>
        <dbReference type="EMBL" id="PYE73010.1"/>
    </source>
</evidence>
<dbReference type="OrthoDB" id="9797989at2"/>
<proteinExistence type="predicted"/>
<dbReference type="SUPFAM" id="SSF55729">
    <property type="entry name" value="Acyl-CoA N-acyltransferases (Nat)"/>
    <property type="match status" value="1"/>
</dbReference>
<name>A0A318SH53_9BURK</name>
<dbReference type="AlphaFoldDB" id="A0A318SH53"/>
<dbReference type="RefSeq" id="WP_146228780.1">
    <property type="nucleotide sequence ID" value="NZ_JAMOFZ010000043.1"/>
</dbReference>
<gene>
    <name evidence="1" type="ORF">DFQ15_1435</name>
</gene>
<dbReference type="Gene3D" id="3.40.630.30">
    <property type="match status" value="1"/>
</dbReference>
<sequence>MTNAKVVWPSNTHLSSYIHALERKWHPNEAAAEQASSAELNRIHADPEAFLKRLVDRGDTPLPVTLSDGRQVARLPGYKKWIWDGEFCGVLSFVWQKGTEDLPDYCPGHIGVYIVPWKRGLGYASKCLGAFLLEIDEPGICAVTIETNFDNTPCRRAIERNKGRLIANQGDLSDQSAVRYRIGLGQ</sequence>
<accession>A0A318SH53</accession>
<keyword evidence="1" id="KW-0808">Transferase</keyword>
<protein>
    <submittedName>
        <fullName evidence="1">Putative acetyltransferase</fullName>
    </submittedName>
</protein>
<dbReference type="InterPro" id="IPR016181">
    <property type="entry name" value="Acyl_CoA_acyltransferase"/>
</dbReference>
<dbReference type="GO" id="GO:0016740">
    <property type="term" value="F:transferase activity"/>
    <property type="evidence" value="ECO:0007669"/>
    <property type="project" value="UniProtKB-KW"/>
</dbReference>
<comment type="caution">
    <text evidence="1">The sequence shown here is derived from an EMBL/GenBank/DDBJ whole genome shotgun (WGS) entry which is preliminary data.</text>
</comment>